<gene>
    <name evidence="1" type="ORF">SAMN04489842_3205</name>
</gene>
<protein>
    <submittedName>
        <fullName evidence="1">Uncharacterized protein</fullName>
    </submittedName>
</protein>
<proteinExistence type="predicted"/>
<name>A0A1H1I1F6_NATTX</name>
<sequence length="45" mass="4801">MVECTLTGELWFSGTSKRTGSMGMVYDGLKGPVVAAVAGKRQSHR</sequence>
<accession>A0A1H1I1F6</accession>
<keyword evidence="2" id="KW-1185">Reference proteome</keyword>
<reference evidence="2" key="1">
    <citation type="submission" date="2016-10" db="EMBL/GenBank/DDBJ databases">
        <authorList>
            <person name="Varghese N."/>
            <person name="Submissions S."/>
        </authorList>
    </citation>
    <scope>NUCLEOTIDE SEQUENCE [LARGE SCALE GENOMIC DNA]</scope>
    <source>
        <strain evidence="2">DSM 24767</strain>
    </source>
</reference>
<dbReference type="Proteomes" id="UP000198848">
    <property type="component" value="Unassembled WGS sequence"/>
</dbReference>
<evidence type="ECO:0000313" key="2">
    <source>
        <dbReference type="Proteomes" id="UP000198848"/>
    </source>
</evidence>
<dbReference type="AlphaFoldDB" id="A0A1H1I1F6"/>
<dbReference type="EMBL" id="FNLC01000003">
    <property type="protein sequence ID" value="SDR31168.1"/>
    <property type="molecule type" value="Genomic_DNA"/>
</dbReference>
<organism evidence="1 2">
    <name type="scientific">Natronobacterium texcoconense</name>
    <dbReference type="NCBI Taxonomy" id="1095778"/>
    <lineage>
        <taxon>Archaea</taxon>
        <taxon>Methanobacteriati</taxon>
        <taxon>Methanobacteriota</taxon>
        <taxon>Stenosarchaea group</taxon>
        <taxon>Halobacteria</taxon>
        <taxon>Halobacteriales</taxon>
        <taxon>Natrialbaceae</taxon>
        <taxon>Natronobacterium</taxon>
    </lineage>
</organism>
<dbReference type="STRING" id="1095778.SAMN04489842_3205"/>
<evidence type="ECO:0000313" key="1">
    <source>
        <dbReference type="EMBL" id="SDR31168.1"/>
    </source>
</evidence>